<sequence>MRWGCLLFFSYFHFLFISSMSFPPHVCSFFSCFSFSHVILTFQKKNHSLSSCVSLYESERGLWSSGVVGRMYGWLIPTVCGGGKEKREKSFHCLSVCMNRISYPLLFQSDWIADLNGMVCVILYNICHSGSICRNTATNSQVMT</sequence>
<keyword evidence="1" id="KW-0732">Signal</keyword>
<evidence type="ECO:0008006" key="4">
    <source>
        <dbReference type="Google" id="ProtNLM"/>
    </source>
</evidence>
<evidence type="ECO:0000313" key="3">
    <source>
        <dbReference type="Proteomes" id="UP000276215"/>
    </source>
</evidence>
<feature type="signal peptide" evidence="1">
    <location>
        <begin position="1"/>
        <end position="21"/>
    </location>
</feature>
<protein>
    <recommendedName>
        <fullName evidence="4">Secreted protein</fullName>
    </recommendedName>
</protein>
<dbReference type="AlphaFoldDB" id="A0A3N4IXX7"/>
<feature type="chain" id="PRO_5017991288" description="Secreted protein" evidence="1">
    <location>
        <begin position="22"/>
        <end position="144"/>
    </location>
</feature>
<gene>
    <name evidence="2" type="ORF">L873DRAFT_617442</name>
</gene>
<dbReference type="EMBL" id="ML120563">
    <property type="protein sequence ID" value="RPA89648.1"/>
    <property type="molecule type" value="Genomic_DNA"/>
</dbReference>
<organism evidence="2 3">
    <name type="scientific">Choiromyces venosus 120613-1</name>
    <dbReference type="NCBI Taxonomy" id="1336337"/>
    <lineage>
        <taxon>Eukaryota</taxon>
        <taxon>Fungi</taxon>
        <taxon>Dikarya</taxon>
        <taxon>Ascomycota</taxon>
        <taxon>Pezizomycotina</taxon>
        <taxon>Pezizomycetes</taxon>
        <taxon>Pezizales</taxon>
        <taxon>Tuberaceae</taxon>
        <taxon>Choiromyces</taxon>
    </lineage>
</organism>
<evidence type="ECO:0000256" key="1">
    <source>
        <dbReference type="SAM" id="SignalP"/>
    </source>
</evidence>
<dbReference type="Proteomes" id="UP000276215">
    <property type="component" value="Unassembled WGS sequence"/>
</dbReference>
<keyword evidence="3" id="KW-1185">Reference proteome</keyword>
<reference evidence="2 3" key="1">
    <citation type="journal article" date="2018" name="Nat. Ecol. Evol.">
        <title>Pezizomycetes genomes reveal the molecular basis of ectomycorrhizal truffle lifestyle.</title>
        <authorList>
            <person name="Murat C."/>
            <person name="Payen T."/>
            <person name="Noel B."/>
            <person name="Kuo A."/>
            <person name="Morin E."/>
            <person name="Chen J."/>
            <person name="Kohler A."/>
            <person name="Krizsan K."/>
            <person name="Balestrini R."/>
            <person name="Da Silva C."/>
            <person name="Montanini B."/>
            <person name="Hainaut M."/>
            <person name="Levati E."/>
            <person name="Barry K.W."/>
            <person name="Belfiori B."/>
            <person name="Cichocki N."/>
            <person name="Clum A."/>
            <person name="Dockter R.B."/>
            <person name="Fauchery L."/>
            <person name="Guy J."/>
            <person name="Iotti M."/>
            <person name="Le Tacon F."/>
            <person name="Lindquist E.A."/>
            <person name="Lipzen A."/>
            <person name="Malagnac F."/>
            <person name="Mello A."/>
            <person name="Molinier V."/>
            <person name="Miyauchi S."/>
            <person name="Poulain J."/>
            <person name="Riccioni C."/>
            <person name="Rubini A."/>
            <person name="Sitrit Y."/>
            <person name="Splivallo R."/>
            <person name="Traeger S."/>
            <person name="Wang M."/>
            <person name="Zifcakova L."/>
            <person name="Wipf D."/>
            <person name="Zambonelli A."/>
            <person name="Paolocci F."/>
            <person name="Nowrousian M."/>
            <person name="Ottonello S."/>
            <person name="Baldrian P."/>
            <person name="Spatafora J.W."/>
            <person name="Henrissat B."/>
            <person name="Nagy L.G."/>
            <person name="Aury J.M."/>
            <person name="Wincker P."/>
            <person name="Grigoriev I.V."/>
            <person name="Bonfante P."/>
            <person name="Martin F.M."/>
        </authorList>
    </citation>
    <scope>NUCLEOTIDE SEQUENCE [LARGE SCALE GENOMIC DNA]</scope>
    <source>
        <strain evidence="2 3">120613-1</strain>
    </source>
</reference>
<accession>A0A3N4IXX7</accession>
<dbReference type="PROSITE" id="PS51257">
    <property type="entry name" value="PROKAR_LIPOPROTEIN"/>
    <property type="match status" value="1"/>
</dbReference>
<name>A0A3N4IXX7_9PEZI</name>
<proteinExistence type="predicted"/>
<evidence type="ECO:0000313" key="2">
    <source>
        <dbReference type="EMBL" id="RPA89648.1"/>
    </source>
</evidence>